<dbReference type="Pfam" id="PF01636">
    <property type="entry name" value="APH"/>
    <property type="match status" value="1"/>
</dbReference>
<feature type="domain" description="Aminoglycoside phosphotransferase" evidence="1">
    <location>
        <begin position="42"/>
        <end position="210"/>
    </location>
</feature>
<dbReference type="OrthoDB" id="2570531at2"/>
<accession>A0A2A3YN97</accession>
<gene>
    <name evidence="2" type="ORF">CIK66_03170</name>
</gene>
<dbReference type="SUPFAM" id="SSF56112">
    <property type="entry name" value="Protein kinase-like (PK-like)"/>
    <property type="match status" value="1"/>
</dbReference>
<proteinExistence type="predicted"/>
<dbReference type="Proteomes" id="UP000218598">
    <property type="component" value="Unassembled WGS sequence"/>
</dbReference>
<protein>
    <recommendedName>
        <fullName evidence="1">Aminoglycoside phosphotransferase domain-containing protein</fullName>
    </recommendedName>
</protein>
<dbReference type="InterPro" id="IPR002575">
    <property type="entry name" value="Aminoglycoside_PTrfase"/>
</dbReference>
<dbReference type="RefSeq" id="WP_096196515.1">
    <property type="nucleotide sequence ID" value="NZ_JBQQNQ010000015.1"/>
</dbReference>
<organism evidence="2 3">
    <name type="scientific">Brachybacterium alimentarium</name>
    <dbReference type="NCBI Taxonomy" id="47845"/>
    <lineage>
        <taxon>Bacteria</taxon>
        <taxon>Bacillati</taxon>
        <taxon>Actinomycetota</taxon>
        <taxon>Actinomycetes</taxon>
        <taxon>Micrococcales</taxon>
        <taxon>Dermabacteraceae</taxon>
        <taxon>Brachybacterium</taxon>
    </lineage>
</organism>
<comment type="caution">
    <text evidence="2">The sequence shown here is derived from an EMBL/GenBank/DDBJ whole genome shotgun (WGS) entry which is preliminary data.</text>
</comment>
<evidence type="ECO:0000259" key="1">
    <source>
        <dbReference type="Pfam" id="PF01636"/>
    </source>
</evidence>
<keyword evidence="3" id="KW-1185">Reference proteome</keyword>
<evidence type="ECO:0000313" key="2">
    <source>
        <dbReference type="EMBL" id="PCC40778.1"/>
    </source>
</evidence>
<reference evidence="2 3" key="1">
    <citation type="journal article" date="2017" name="Elife">
        <title>Extensive horizontal gene transfer in cheese-associated bacteria.</title>
        <authorList>
            <person name="Bonham K.S."/>
            <person name="Wolfe B.E."/>
            <person name="Dutton R.J."/>
        </authorList>
    </citation>
    <scope>NUCLEOTIDE SEQUENCE [LARGE SCALE GENOMIC DNA]</scope>
    <source>
        <strain evidence="2 3">341_9</strain>
    </source>
</reference>
<dbReference type="EMBL" id="NRGR01000005">
    <property type="protein sequence ID" value="PCC40778.1"/>
    <property type="molecule type" value="Genomic_DNA"/>
</dbReference>
<dbReference type="Gene3D" id="3.30.200.20">
    <property type="entry name" value="Phosphorylase Kinase, domain 1"/>
    <property type="match status" value="1"/>
</dbReference>
<evidence type="ECO:0000313" key="3">
    <source>
        <dbReference type="Proteomes" id="UP000218598"/>
    </source>
</evidence>
<dbReference type="AlphaFoldDB" id="A0A2A3YN97"/>
<dbReference type="Gene3D" id="3.90.1200.10">
    <property type="match status" value="1"/>
</dbReference>
<name>A0A2A3YN97_9MICO</name>
<sequence>MTLRLTWSDFPDRLRARLEEVLGGPVVGTHSCRGGFSSSSAEILRSSAGRRLFVKAVREQDNPGSMRLNRAEATVLEQMPDAAPVPALVAVIEQDEWFVLVTEAAPGELPAEPWDPAQLDQVLAAFDALQDATTPCPVPGLPSVAESLGPDMLGFDRVAEDPPTNLDPWLAARLDELRAAARRGIHALDGDTLCHSDVRADNLLIVDGSGHIDGGEVNIDGSASIGRGEVSIVDWAWASRGSRVADALQLLSSVEDVGGTLAVNARADAVLDVHGLPRKVGSDVFAGILGFFVDASRWPRDPSLPLLQQHRIQRRDSLLALVRERWA</sequence>
<dbReference type="InterPro" id="IPR011009">
    <property type="entry name" value="Kinase-like_dom_sf"/>
</dbReference>